<dbReference type="EMBL" id="JAEUBF010000782">
    <property type="protein sequence ID" value="KAH3675022.1"/>
    <property type="molecule type" value="Genomic_DNA"/>
</dbReference>
<keyword evidence="5" id="KW-0539">Nucleus</keyword>
<evidence type="ECO:0000256" key="1">
    <source>
        <dbReference type="ARBA" id="ARBA00004123"/>
    </source>
</evidence>
<dbReference type="AlphaFoldDB" id="A0A9P8PNA0"/>
<keyword evidence="4" id="KW-0271">Exosome</keyword>
<dbReference type="GO" id="GO:0071051">
    <property type="term" value="P:poly(A)-dependent snoRNA 3'-end processing"/>
    <property type="evidence" value="ECO:0007669"/>
    <property type="project" value="TreeGrafter"/>
</dbReference>
<feature type="domain" description="Exoribonuclease phosphorolytic" evidence="6">
    <location>
        <begin position="3"/>
        <end position="124"/>
    </location>
</feature>
<dbReference type="GO" id="GO:0071038">
    <property type="term" value="P:TRAMP-dependent tRNA surveillance pathway"/>
    <property type="evidence" value="ECO:0007669"/>
    <property type="project" value="UniProtKB-ARBA"/>
</dbReference>
<name>A0A9P8PNA0_9ASCO</name>
<dbReference type="GO" id="GO:0003723">
    <property type="term" value="F:RNA binding"/>
    <property type="evidence" value="ECO:0007669"/>
    <property type="project" value="TreeGrafter"/>
</dbReference>
<comment type="caution">
    <text evidence="7">The sequence shown here is derived from an EMBL/GenBank/DDBJ whole genome shotgun (WGS) entry which is preliminary data.</text>
</comment>
<dbReference type="GO" id="GO:0016075">
    <property type="term" value="P:rRNA catabolic process"/>
    <property type="evidence" value="ECO:0007669"/>
    <property type="project" value="TreeGrafter"/>
</dbReference>
<dbReference type="PANTHER" id="PTHR11953">
    <property type="entry name" value="EXOSOME COMPLEX COMPONENT"/>
    <property type="match status" value="1"/>
</dbReference>
<reference evidence="7" key="1">
    <citation type="journal article" date="2021" name="Open Biol.">
        <title>Shared evolutionary footprints suggest mitochondrial oxidative damage underlies multiple complex I losses in fungi.</title>
        <authorList>
            <person name="Schikora-Tamarit M.A."/>
            <person name="Marcet-Houben M."/>
            <person name="Nosek J."/>
            <person name="Gabaldon T."/>
        </authorList>
    </citation>
    <scope>NUCLEOTIDE SEQUENCE</scope>
    <source>
        <strain evidence="7">CBS6341</strain>
    </source>
</reference>
<keyword evidence="8" id="KW-1185">Reference proteome</keyword>
<dbReference type="Proteomes" id="UP000769528">
    <property type="component" value="Unassembled WGS sequence"/>
</dbReference>
<dbReference type="GO" id="GO:0034475">
    <property type="term" value="P:U4 snRNA 3'-end processing"/>
    <property type="evidence" value="ECO:0007669"/>
    <property type="project" value="TreeGrafter"/>
</dbReference>
<dbReference type="SUPFAM" id="SSF54211">
    <property type="entry name" value="Ribosomal protein S5 domain 2-like"/>
    <property type="match status" value="1"/>
</dbReference>
<evidence type="ECO:0000313" key="8">
    <source>
        <dbReference type="Proteomes" id="UP000769528"/>
    </source>
</evidence>
<dbReference type="Gene3D" id="3.30.230.70">
    <property type="entry name" value="GHMP Kinase, N-terminal domain"/>
    <property type="match status" value="1"/>
</dbReference>
<dbReference type="CDD" id="cd11372">
    <property type="entry name" value="RNase_PH_RRP46"/>
    <property type="match status" value="1"/>
</dbReference>
<evidence type="ECO:0000256" key="2">
    <source>
        <dbReference type="ARBA" id="ARBA00006678"/>
    </source>
</evidence>
<dbReference type="SUPFAM" id="SSF55666">
    <property type="entry name" value="Ribonuclease PH domain 2-like"/>
    <property type="match status" value="1"/>
</dbReference>
<evidence type="ECO:0000313" key="7">
    <source>
        <dbReference type="EMBL" id="KAH3675022.1"/>
    </source>
</evidence>
<dbReference type="Pfam" id="PF01138">
    <property type="entry name" value="RNase_PH"/>
    <property type="match status" value="1"/>
</dbReference>
<gene>
    <name evidence="7" type="ORF">WICMUC_002854</name>
</gene>
<evidence type="ECO:0000256" key="5">
    <source>
        <dbReference type="ARBA" id="ARBA00023242"/>
    </source>
</evidence>
<dbReference type="InterPro" id="IPR001247">
    <property type="entry name" value="ExoRNase_PH_dom1"/>
</dbReference>
<dbReference type="GO" id="GO:0000176">
    <property type="term" value="C:nuclear exosome (RNase complex)"/>
    <property type="evidence" value="ECO:0007669"/>
    <property type="project" value="TreeGrafter"/>
</dbReference>
<proteinExistence type="inferred from homology"/>
<dbReference type="InterPro" id="IPR050080">
    <property type="entry name" value="RNase_PH"/>
</dbReference>
<evidence type="ECO:0000256" key="3">
    <source>
        <dbReference type="ARBA" id="ARBA00022552"/>
    </source>
</evidence>
<organism evidence="7 8">
    <name type="scientific">Wickerhamomyces mucosus</name>
    <dbReference type="NCBI Taxonomy" id="1378264"/>
    <lineage>
        <taxon>Eukaryota</taxon>
        <taxon>Fungi</taxon>
        <taxon>Dikarya</taxon>
        <taxon>Ascomycota</taxon>
        <taxon>Saccharomycotina</taxon>
        <taxon>Saccharomycetes</taxon>
        <taxon>Phaffomycetales</taxon>
        <taxon>Wickerhamomycetaceae</taxon>
        <taxon>Wickerhamomyces</taxon>
    </lineage>
</organism>
<dbReference type="OrthoDB" id="27298at2759"/>
<sequence length="221" mass="24471">MSIQADTSILNRVDGSATLKSGETEIIVSVSGPIEAKPRQELPTTSALDIIIRPDIGISTTREKLLEDKLRQVLTPVIIGILYPRQLIQITIQVLQSGEDKEYTSKELSTIINATYLALIDSNIGLKVSFAAESFAISTDDEIITAPSRSQLKSSKSSHIVSYEISNGKATKLLFSDSIGTFSENQIYQILDLAATKVEETHQIFRKTIQDKIEKDFIWQL</sequence>
<keyword evidence="3" id="KW-0698">rRNA processing</keyword>
<protein>
    <recommendedName>
        <fullName evidence="6">Exoribonuclease phosphorolytic domain-containing protein</fullName>
    </recommendedName>
</protein>
<dbReference type="PANTHER" id="PTHR11953:SF1">
    <property type="entry name" value="EXOSOME COMPLEX COMPONENT RRP46"/>
    <property type="match status" value="1"/>
</dbReference>
<comment type="subcellular location">
    <subcellularLocation>
        <location evidence="1">Nucleus</location>
    </subcellularLocation>
</comment>
<dbReference type="InterPro" id="IPR036345">
    <property type="entry name" value="ExoRNase_PH_dom2_sf"/>
</dbReference>
<accession>A0A9P8PNA0</accession>
<dbReference type="GO" id="GO:0000467">
    <property type="term" value="P:exonucleolytic trimming to generate mature 3'-end of 5.8S rRNA from tricistronic rRNA transcript (SSU-rRNA, 5.8S rRNA, LSU-rRNA)"/>
    <property type="evidence" value="ECO:0007669"/>
    <property type="project" value="UniProtKB-ARBA"/>
</dbReference>
<dbReference type="GO" id="GO:0000177">
    <property type="term" value="C:cytoplasmic exosome (RNase complex)"/>
    <property type="evidence" value="ECO:0007669"/>
    <property type="project" value="UniProtKB-ARBA"/>
</dbReference>
<evidence type="ECO:0000256" key="4">
    <source>
        <dbReference type="ARBA" id="ARBA00022835"/>
    </source>
</evidence>
<dbReference type="InterPro" id="IPR027408">
    <property type="entry name" value="PNPase/RNase_PH_dom_sf"/>
</dbReference>
<comment type="similarity">
    <text evidence="2">Belongs to the RNase PH family.</text>
</comment>
<evidence type="ECO:0000259" key="6">
    <source>
        <dbReference type="Pfam" id="PF01138"/>
    </source>
</evidence>
<dbReference type="GO" id="GO:0005730">
    <property type="term" value="C:nucleolus"/>
    <property type="evidence" value="ECO:0007669"/>
    <property type="project" value="TreeGrafter"/>
</dbReference>
<dbReference type="GO" id="GO:0071028">
    <property type="term" value="P:nuclear mRNA surveillance"/>
    <property type="evidence" value="ECO:0007669"/>
    <property type="project" value="TreeGrafter"/>
</dbReference>
<reference evidence="7" key="2">
    <citation type="submission" date="2021-01" db="EMBL/GenBank/DDBJ databases">
        <authorList>
            <person name="Schikora-Tamarit M.A."/>
        </authorList>
    </citation>
    <scope>NUCLEOTIDE SEQUENCE</scope>
    <source>
        <strain evidence="7">CBS6341</strain>
    </source>
</reference>
<dbReference type="InterPro" id="IPR020568">
    <property type="entry name" value="Ribosomal_Su5_D2-typ_SF"/>
</dbReference>